<evidence type="ECO:0000313" key="4">
    <source>
        <dbReference type="WBParaSite" id="PSAMB.scaffold15256size1632.g36438.t1"/>
    </source>
</evidence>
<accession>A0A914V711</accession>
<reference evidence="4" key="1">
    <citation type="submission" date="2022-11" db="UniProtKB">
        <authorList>
            <consortium name="WormBaseParasite"/>
        </authorList>
    </citation>
    <scope>IDENTIFICATION</scope>
</reference>
<feature type="chain" id="PRO_5037800738" evidence="2">
    <location>
        <begin position="18"/>
        <end position="133"/>
    </location>
</feature>
<evidence type="ECO:0000313" key="3">
    <source>
        <dbReference type="Proteomes" id="UP000887566"/>
    </source>
</evidence>
<feature type="signal peptide" evidence="2">
    <location>
        <begin position="1"/>
        <end position="17"/>
    </location>
</feature>
<keyword evidence="3" id="KW-1185">Reference proteome</keyword>
<feature type="compositionally biased region" description="Low complexity" evidence="1">
    <location>
        <begin position="58"/>
        <end position="71"/>
    </location>
</feature>
<keyword evidence="2" id="KW-0732">Signal</keyword>
<dbReference type="Proteomes" id="UP000887566">
    <property type="component" value="Unplaced"/>
</dbReference>
<proteinExistence type="predicted"/>
<name>A0A914V711_9BILA</name>
<evidence type="ECO:0000256" key="2">
    <source>
        <dbReference type="SAM" id="SignalP"/>
    </source>
</evidence>
<dbReference type="AlphaFoldDB" id="A0A914V711"/>
<feature type="region of interest" description="Disordered" evidence="1">
    <location>
        <begin position="57"/>
        <end position="100"/>
    </location>
</feature>
<dbReference type="WBParaSite" id="PSAMB.scaffold15256size1632.g36438.t1">
    <property type="protein sequence ID" value="PSAMB.scaffold15256size1632.g36438.t1"/>
    <property type="gene ID" value="PSAMB.scaffold15256size1632.g36438"/>
</dbReference>
<sequence>MSKIVLLLLIAPAFSSAPGPFRGLIDSIKLKGSPPGIFDSFLSLSNDAAKKARANLATIPPTTTTTTTTVRPPSPKPQKPVTEHPLKAKKPPSPGTAKDDVHEMMNLNIIQAMEDFSKLSGMTWMSVGLHDLQ</sequence>
<evidence type="ECO:0000256" key="1">
    <source>
        <dbReference type="SAM" id="MobiDB-lite"/>
    </source>
</evidence>
<organism evidence="3 4">
    <name type="scientific">Plectus sambesii</name>
    <dbReference type="NCBI Taxonomy" id="2011161"/>
    <lineage>
        <taxon>Eukaryota</taxon>
        <taxon>Metazoa</taxon>
        <taxon>Ecdysozoa</taxon>
        <taxon>Nematoda</taxon>
        <taxon>Chromadorea</taxon>
        <taxon>Plectida</taxon>
        <taxon>Plectina</taxon>
        <taxon>Plectoidea</taxon>
        <taxon>Plectidae</taxon>
        <taxon>Plectus</taxon>
    </lineage>
</organism>
<protein>
    <submittedName>
        <fullName evidence="4">Uncharacterized protein</fullName>
    </submittedName>
</protein>